<feature type="chain" id="PRO_5031588018" description="Trifunctional nucleotide phosphoesterase protein YfkN" evidence="1">
    <location>
        <begin position="26"/>
        <end position="510"/>
    </location>
</feature>
<keyword evidence="1" id="KW-0547">Nucleotide-binding</keyword>
<dbReference type="EMBL" id="WNBW01000005">
    <property type="protein sequence ID" value="MTU04263.1"/>
    <property type="molecule type" value="Genomic_DNA"/>
</dbReference>
<dbReference type="InterPro" id="IPR006179">
    <property type="entry name" value="5_nucleotidase/apyrase"/>
</dbReference>
<dbReference type="Proteomes" id="UP000443070">
    <property type="component" value="Unassembled WGS sequence"/>
</dbReference>
<proteinExistence type="inferred from homology"/>
<dbReference type="InterPro" id="IPR008334">
    <property type="entry name" value="5'-Nucleotdase_C"/>
</dbReference>
<dbReference type="SUPFAM" id="SSF56300">
    <property type="entry name" value="Metallo-dependent phosphatases"/>
    <property type="match status" value="1"/>
</dbReference>
<dbReference type="EMBL" id="WNBM01000005">
    <property type="protein sequence ID" value="MTT76199.1"/>
    <property type="molecule type" value="Genomic_DNA"/>
</dbReference>
<dbReference type="AlphaFoldDB" id="A0A7X3BVU7"/>
<evidence type="ECO:0000259" key="3">
    <source>
        <dbReference type="Pfam" id="PF09587"/>
    </source>
</evidence>
<dbReference type="CDD" id="cd00845">
    <property type="entry name" value="MPP_UshA_N_like"/>
    <property type="match status" value="1"/>
</dbReference>
<comment type="caution">
    <text evidence="4">The sequence shown here is derived from an EMBL/GenBank/DDBJ whole genome shotgun (WGS) entry which is preliminary data.</text>
</comment>
<dbReference type="GO" id="GO:0000166">
    <property type="term" value="F:nucleotide binding"/>
    <property type="evidence" value="ECO:0007669"/>
    <property type="project" value="UniProtKB-KW"/>
</dbReference>
<dbReference type="GO" id="GO:0030288">
    <property type="term" value="C:outer membrane-bounded periplasmic space"/>
    <property type="evidence" value="ECO:0007669"/>
    <property type="project" value="TreeGrafter"/>
</dbReference>
<evidence type="ECO:0000313" key="6">
    <source>
        <dbReference type="Proteomes" id="UP000443070"/>
    </source>
</evidence>
<feature type="domain" description="Capsule synthesis protein CapA" evidence="3">
    <location>
        <begin position="95"/>
        <end position="248"/>
    </location>
</feature>
<dbReference type="OrthoDB" id="9775118at2"/>
<feature type="signal peptide" evidence="1">
    <location>
        <begin position="1"/>
        <end position="25"/>
    </location>
</feature>
<evidence type="ECO:0000313" key="5">
    <source>
        <dbReference type="EMBL" id="MTU04263.1"/>
    </source>
</evidence>
<dbReference type="InterPro" id="IPR029052">
    <property type="entry name" value="Metallo-depent_PP-like"/>
</dbReference>
<name>A0A7X3BVU7_9FIRM</name>
<dbReference type="GO" id="GO:0016787">
    <property type="term" value="F:hydrolase activity"/>
    <property type="evidence" value="ECO:0007669"/>
    <property type="project" value="UniProtKB-KW"/>
</dbReference>
<dbReference type="Proteomes" id="UP000484547">
    <property type="component" value="Unassembled WGS sequence"/>
</dbReference>
<accession>A0A7X3BVU7</accession>
<comment type="similarity">
    <text evidence="1">Belongs to the 5'-nucleotidase family.</text>
</comment>
<protein>
    <recommendedName>
        <fullName evidence="8">Trifunctional nucleotide phosphoesterase protein YfkN</fullName>
    </recommendedName>
</protein>
<gene>
    <name evidence="4" type="ORF">GMD11_07975</name>
    <name evidence="5" type="ORF">GMD18_07630</name>
</gene>
<dbReference type="Pfam" id="PF02872">
    <property type="entry name" value="5_nucleotid_C"/>
    <property type="match status" value="1"/>
</dbReference>
<dbReference type="GO" id="GO:0009166">
    <property type="term" value="P:nucleotide catabolic process"/>
    <property type="evidence" value="ECO:0007669"/>
    <property type="project" value="InterPro"/>
</dbReference>
<dbReference type="PRINTS" id="PR01607">
    <property type="entry name" value="APYRASEFAMLY"/>
</dbReference>
<evidence type="ECO:0000259" key="2">
    <source>
        <dbReference type="Pfam" id="PF02872"/>
    </source>
</evidence>
<feature type="domain" description="5'-Nucleotidase C-terminal" evidence="2">
    <location>
        <begin position="330"/>
        <end position="466"/>
    </location>
</feature>
<organism evidence="4 7">
    <name type="scientific">Phascolarctobacterium faecium</name>
    <dbReference type="NCBI Taxonomy" id="33025"/>
    <lineage>
        <taxon>Bacteria</taxon>
        <taxon>Bacillati</taxon>
        <taxon>Bacillota</taxon>
        <taxon>Negativicutes</taxon>
        <taxon>Acidaminococcales</taxon>
        <taxon>Acidaminococcaceae</taxon>
        <taxon>Phascolarctobacterium</taxon>
    </lineage>
</organism>
<evidence type="ECO:0000313" key="7">
    <source>
        <dbReference type="Proteomes" id="UP000484547"/>
    </source>
</evidence>
<keyword evidence="1" id="KW-0732">Signal</keyword>
<evidence type="ECO:0000256" key="1">
    <source>
        <dbReference type="RuleBase" id="RU362119"/>
    </source>
</evidence>
<evidence type="ECO:0000313" key="4">
    <source>
        <dbReference type="EMBL" id="MTT76199.1"/>
    </source>
</evidence>
<dbReference type="SUPFAM" id="SSF55816">
    <property type="entry name" value="5'-nucleotidase (syn. UDP-sugar hydrolase), C-terminal domain"/>
    <property type="match status" value="1"/>
</dbReference>
<keyword evidence="1" id="KW-0378">Hydrolase</keyword>
<dbReference type="InterPro" id="IPR036907">
    <property type="entry name" value="5'-Nucleotdase_C_sf"/>
</dbReference>
<sequence length="510" mass="56094">MIRLKKCSLIWLTLLLLLIATAVNAAEKNFVEIDIYSVNDFHGHLRAEAADPGIAVLSGVINELMKQNPVGSLLLGGGDMFSGTIDANEYQGLPVVTAMNKMGFSANTAGNHIFDYPLDVIKRQAAAANFPILGANIVEAAGDRVAEPFKPYIMLQRNGLTIGILGLTTVETKEKASQFNLQKVKILPPEQIAQVYVDELRRQGAQIIVLLTHIGSRQGEKHGITGEIVPILQKIHGVDAVVTGHSHLCVSGTYEDIPVIQAGCYGEAVGRINLLYSMAAQKVVSANSRVYKLSELPRVQDNAMERFLEPIFKNIDSKYNEILAVNSQVLTNDRNGESRVGDFFMDVLKNGFKADVALYNGGAIRDTLPSGRVTVRDLLKIFPFDSTIYTAEVKGSDLRQVLEHGIGNPDISRLRFSGLQISADIRREEGQRISSVTLSDGSTLADEKYYKVISNDFMFSGGDGFYSLQNARHLRDCGKDKTFFAFALRSLKMVDYPAHDERLQIKKQGV</sequence>
<dbReference type="Gene3D" id="3.60.21.10">
    <property type="match status" value="1"/>
</dbReference>
<reference evidence="6 7" key="1">
    <citation type="journal article" date="2019" name="Nat. Med.">
        <title>A library of human gut bacterial isolates paired with longitudinal multiomics data enables mechanistic microbiome research.</title>
        <authorList>
            <person name="Poyet M."/>
            <person name="Groussin M."/>
            <person name="Gibbons S.M."/>
            <person name="Avila-Pacheco J."/>
            <person name="Jiang X."/>
            <person name="Kearney S.M."/>
            <person name="Perrotta A.R."/>
            <person name="Berdy B."/>
            <person name="Zhao S."/>
            <person name="Lieberman T.D."/>
            <person name="Swanson P.K."/>
            <person name="Smith M."/>
            <person name="Roesemann S."/>
            <person name="Alexander J.E."/>
            <person name="Rich S.A."/>
            <person name="Livny J."/>
            <person name="Vlamakis H."/>
            <person name="Clish C."/>
            <person name="Bullock K."/>
            <person name="Deik A."/>
            <person name="Scott J."/>
            <person name="Pierce K.A."/>
            <person name="Xavier R.J."/>
            <person name="Alm E.J."/>
        </authorList>
    </citation>
    <scope>NUCLEOTIDE SEQUENCE [LARGE SCALE GENOMIC DNA]</scope>
    <source>
        <strain evidence="4 7">BIOML-A13</strain>
        <strain evidence="5 6">BIOML-A3</strain>
    </source>
</reference>
<dbReference type="Pfam" id="PF09587">
    <property type="entry name" value="PGA_cap"/>
    <property type="match status" value="1"/>
</dbReference>
<dbReference type="InterPro" id="IPR019079">
    <property type="entry name" value="Capsule_synth_CapA"/>
</dbReference>
<dbReference type="PANTHER" id="PTHR11575:SF24">
    <property type="entry name" value="5'-NUCLEOTIDASE"/>
    <property type="match status" value="1"/>
</dbReference>
<dbReference type="PANTHER" id="PTHR11575">
    <property type="entry name" value="5'-NUCLEOTIDASE-RELATED"/>
    <property type="match status" value="1"/>
</dbReference>
<dbReference type="Gene3D" id="3.90.780.10">
    <property type="entry name" value="5'-Nucleotidase, C-terminal domain"/>
    <property type="match status" value="1"/>
</dbReference>
<keyword evidence="6" id="KW-1185">Reference proteome</keyword>
<dbReference type="RefSeq" id="WP_155164087.1">
    <property type="nucleotide sequence ID" value="NZ_CAUEDM010000011.1"/>
</dbReference>
<evidence type="ECO:0008006" key="8">
    <source>
        <dbReference type="Google" id="ProtNLM"/>
    </source>
</evidence>